<dbReference type="Pfam" id="PF11066">
    <property type="entry name" value="DUF2867"/>
    <property type="match status" value="1"/>
</dbReference>
<sequence>MMMLPRPRAYSAEASPTALLAGARIRNDWSSRQRQPVTSRASADPAEWTRLLFHTPPTWVVSGLAIRDRLVALVGLRPVTEDTFRVLAQSEQEVLLGSDDRHLDFRASVRCAHGTVDVVTFVQVHNALGWLYLVPVRLVHSMIVRRMLRHAADRLDPGRSSHATVQRSRQVEEIATRVRDDEFRRIATRGGHLL</sequence>
<dbReference type="Proteomes" id="UP000431080">
    <property type="component" value="Unassembled WGS sequence"/>
</dbReference>
<keyword evidence="2" id="KW-1185">Reference proteome</keyword>
<name>A0A6I2F3M6_9MICO</name>
<evidence type="ECO:0000313" key="1">
    <source>
        <dbReference type="EMBL" id="MRG58994.1"/>
    </source>
</evidence>
<gene>
    <name evidence="1" type="ORF">GE115_03800</name>
</gene>
<accession>A0A6I2F3M6</accession>
<comment type="caution">
    <text evidence="1">The sequence shown here is derived from an EMBL/GenBank/DDBJ whole genome shotgun (WGS) entry which is preliminary data.</text>
</comment>
<protein>
    <submittedName>
        <fullName evidence="1">DUF2867 domain-containing protein</fullName>
    </submittedName>
</protein>
<dbReference type="AlphaFoldDB" id="A0A6I2F3M6"/>
<reference evidence="1 2" key="1">
    <citation type="submission" date="2019-10" db="EMBL/GenBank/DDBJ databases">
        <authorList>
            <person name="Nie G."/>
            <person name="Ming H."/>
            <person name="Yi B."/>
        </authorList>
    </citation>
    <scope>NUCLEOTIDE SEQUENCE [LARGE SCALE GENOMIC DNA]</scope>
    <source>
        <strain evidence="1 2">CFH 90414</strain>
    </source>
</reference>
<dbReference type="EMBL" id="WJIF01000002">
    <property type="protein sequence ID" value="MRG58994.1"/>
    <property type="molecule type" value="Genomic_DNA"/>
</dbReference>
<proteinExistence type="predicted"/>
<evidence type="ECO:0000313" key="2">
    <source>
        <dbReference type="Proteomes" id="UP000431080"/>
    </source>
</evidence>
<dbReference type="InterPro" id="IPR021295">
    <property type="entry name" value="DUF2867"/>
</dbReference>
<organism evidence="1 2">
    <name type="scientific">Agromyces agglutinans</name>
    <dbReference type="NCBI Taxonomy" id="2662258"/>
    <lineage>
        <taxon>Bacteria</taxon>
        <taxon>Bacillati</taxon>
        <taxon>Actinomycetota</taxon>
        <taxon>Actinomycetes</taxon>
        <taxon>Micrococcales</taxon>
        <taxon>Microbacteriaceae</taxon>
        <taxon>Agromyces</taxon>
    </lineage>
</organism>